<name>A0A1E1JUJ9_9HELO</name>
<reference evidence="3" key="1">
    <citation type="submission" date="2016-03" db="EMBL/GenBank/DDBJ databases">
        <authorList>
            <person name="Ploux O."/>
        </authorList>
    </citation>
    <scope>NUCLEOTIDE SEQUENCE [LARGE SCALE GENOMIC DNA]</scope>
    <source>
        <strain evidence="3">UK7</strain>
    </source>
</reference>
<dbReference type="EMBL" id="FJUW01000003">
    <property type="protein sequence ID" value="CZS89449.1"/>
    <property type="molecule type" value="Genomic_DNA"/>
</dbReference>
<gene>
    <name evidence="2" type="ORF">RCO7_08992</name>
</gene>
<protein>
    <recommendedName>
        <fullName evidence="1">2EXR domain-containing protein</fullName>
    </recommendedName>
</protein>
<comment type="caution">
    <text evidence="2">The sequence shown here is derived from an EMBL/GenBank/DDBJ whole genome shotgun (WGS) entry which is preliminary data.</text>
</comment>
<dbReference type="Proteomes" id="UP000178129">
    <property type="component" value="Unassembled WGS sequence"/>
</dbReference>
<evidence type="ECO:0000259" key="1">
    <source>
        <dbReference type="Pfam" id="PF20150"/>
    </source>
</evidence>
<dbReference type="AlphaFoldDB" id="A0A1E1JUJ9"/>
<sequence>MLEHISDQSNMAPLLMSAQNSRLNEPGALRVHESVKNKKGKEPLATGTVKHKEGFKSFLKLPCELRKMIWILAIPTSQRIITIEDFFAHDESSVVNPEHSAMRIMLACTEAKDVLYKALFDISPDSAAVRVVDNLGALTRTMFDEEFTELTWGEDEDEGFGYINHWQRFPCLEKIIVVRKDDPNPPARTRDTTLGRISPAGEHISVQRPRLFEPLGDNDIDSEYSATFQAYVQERLANDHFEDFLRVKVYSVKGSDHRLCGHYIR</sequence>
<accession>A0A1E1JUJ9</accession>
<proteinExistence type="predicted"/>
<feature type="domain" description="2EXR" evidence="1">
    <location>
        <begin position="55"/>
        <end position="118"/>
    </location>
</feature>
<dbReference type="Pfam" id="PF20150">
    <property type="entry name" value="2EXR"/>
    <property type="match status" value="1"/>
</dbReference>
<dbReference type="InterPro" id="IPR045518">
    <property type="entry name" value="2EXR"/>
</dbReference>
<dbReference type="InParanoid" id="A0A1E1JUJ9"/>
<keyword evidence="3" id="KW-1185">Reference proteome</keyword>
<organism evidence="2 3">
    <name type="scientific">Rhynchosporium graminicola</name>
    <dbReference type="NCBI Taxonomy" id="2792576"/>
    <lineage>
        <taxon>Eukaryota</taxon>
        <taxon>Fungi</taxon>
        <taxon>Dikarya</taxon>
        <taxon>Ascomycota</taxon>
        <taxon>Pezizomycotina</taxon>
        <taxon>Leotiomycetes</taxon>
        <taxon>Helotiales</taxon>
        <taxon>Ploettnerulaceae</taxon>
        <taxon>Rhynchosporium</taxon>
    </lineage>
</organism>
<evidence type="ECO:0000313" key="2">
    <source>
        <dbReference type="EMBL" id="CZS89449.1"/>
    </source>
</evidence>
<evidence type="ECO:0000313" key="3">
    <source>
        <dbReference type="Proteomes" id="UP000178129"/>
    </source>
</evidence>